<dbReference type="VEuPathDB" id="VectorBase:AALB014582"/>
<protein>
    <submittedName>
        <fullName evidence="2">Uncharacterized protein</fullName>
    </submittedName>
</protein>
<feature type="region of interest" description="Disordered" evidence="1">
    <location>
        <begin position="15"/>
        <end position="86"/>
    </location>
</feature>
<name>A0A182FY83_ANOAL</name>
<evidence type="ECO:0000256" key="1">
    <source>
        <dbReference type="SAM" id="MobiDB-lite"/>
    </source>
</evidence>
<feature type="compositionally biased region" description="Basic residues" evidence="1">
    <location>
        <begin position="72"/>
        <end position="86"/>
    </location>
</feature>
<dbReference type="Proteomes" id="UP000069272">
    <property type="component" value="Chromosome X"/>
</dbReference>
<dbReference type="AlphaFoldDB" id="A0A182FY83"/>
<reference evidence="2" key="2">
    <citation type="submission" date="2022-08" db="UniProtKB">
        <authorList>
            <consortium name="EnsemblMetazoa"/>
        </authorList>
    </citation>
    <scope>IDENTIFICATION</scope>
    <source>
        <strain evidence="2">STECLA/ALBI9_A</strain>
    </source>
</reference>
<proteinExistence type="predicted"/>
<sequence length="86" mass="9913">MCVRIREYTDGQLKFSNTTTTPFHKPYPNISTHTHPQTPTHEQRVSLRCCHTPGHPASYRASSPHPDQQAHTHTRARARTHKHTHT</sequence>
<accession>A0A182FY83</accession>
<evidence type="ECO:0000313" key="2">
    <source>
        <dbReference type="EnsemblMetazoa" id="AALB014582-PA"/>
    </source>
</evidence>
<keyword evidence="3" id="KW-1185">Reference proteome</keyword>
<evidence type="ECO:0000313" key="3">
    <source>
        <dbReference type="Proteomes" id="UP000069272"/>
    </source>
</evidence>
<dbReference type="EnsemblMetazoa" id="AALB014582-RA">
    <property type="protein sequence ID" value="AALB014582-PA"/>
    <property type="gene ID" value="AALB014582"/>
</dbReference>
<reference evidence="2 3" key="1">
    <citation type="journal article" date="2017" name="G3 (Bethesda)">
        <title>The Physical Genome Mapping of Anopheles albimanus Corrected Scaffold Misassemblies and Identified Interarm Rearrangements in Genus Anopheles.</title>
        <authorList>
            <person name="Artemov G.N."/>
            <person name="Peery A.N."/>
            <person name="Jiang X."/>
            <person name="Tu Z."/>
            <person name="Stegniy V.N."/>
            <person name="Sharakhova M.V."/>
            <person name="Sharakhov I.V."/>
        </authorList>
    </citation>
    <scope>NUCLEOTIDE SEQUENCE [LARGE SCALE GENOMIC DNA]</scope>
    <source>
        <strain evidence="2 3">ALBI9_A</strain>
    </source>
</reference>
<organism evidence="2 3">
    <name type="scientific">Anopheles albimanus</name>
    <name type="common">New world malaria mosquito</name>
    <dbReference type="NCBI Taxonomy" id="7167"/>
    <lineage>
        <taxon>Eukaryota</taxon>
        <taxon>Metazoa</taxon>
        <taxon>Ecdysozoa</taxon>
        <taxon>Arthropoda</taxon>
        <taxon>Hexapoda</taxon>
        <taxon>Insecta</taxon>
        <taxon>Pterygota</taxon>
        <taxon>Neoptera</taxon>
        <taxon>Endopterygota</taxon>
        <taxon>Diptera</taxon>
        <taxon>Nematocera</taxon>
        <taxon>Culicoidea</taxon>
        <taxon>Culicidae</taxon>
        <taxon>Anophelinae</taxon>
        <taxon>Anopheles</taxon>
    </lineage>
</organism>